<feature type="region of interest" description="Disordered" evidence="6">
    <location>
        <begin position="481"/>
        <end position="565"/>
    </location>
</feature>
<gene>
    <name evidence="8" type="ORF">CHLRE_03g206650v5</name>
</gene>
<evidence type="ECO:0000256" key="5">
    <source>
        <dbReference type="ARBA" id="ARBA00022840"/>
    </source>
</evidence>
<feature type="compositionally biased region" description="Low complexity" evidence="6">
    <location>
        <begin position="515"/>
        <end position="541"/>
    </location>
</feature>
<evidence type="ECO:0000259" key="7">
    <source>
        <dbReference type="PROSITE" id="PS50011"/>
    </source>
</evidence>
<dbReference type="GO" id="GO:0044773">
    <property type="term" value="P:mitotic DNA damage checkpoint signaling"/>
    <property type="evidence" value="ECO:0000318"/>
    <property type="project" value="GO_Central"/>
</dbReference>
<feature type="region of interest" description="Disordered" evidence="6">
    <location>
        <begin position="148"/>
        <end position="178"/>
    </location>
</feature>
<dbReference type="eggNOG" id="KOG0586">
    <property type="taxonomic scope" value="Eukaryota"/>
</dbReference>
<dbReference type="GO" id="GO:0004674">
    <property type="term" value="F:protein serine/threonine kinase activity"/>
    <property type="evidence" value="ECO:0000318"/>
    <property type="project" value="GO_Central"/>
</dbReference>
<sequence>MFVCCLGPHTLPSSPDEGTRVKRKSLDVAATEESERVPGKAASTAHGNNGYKKLQMYEGLLPGQLPDSPRDAEGLASILEGPAKGSAVSLLEDGLANDGRGKSFFAASCAHATAGGNGQLALVVPPHLLPADAAAFDTDFRGGEQVTALPSVSSNGASHGQCRGSSNNTGLSSGEPGAASGFSPLDLMLLPDGPMAHAVSRRSGRRRLHKLHRIPALPALPPDDNGSAEQGEGGSSGDSTVNASSGRPPAALRGIVPAAEAGPGSREAAAAATPHSTLALHRLQRELAVAAQLPRDCAVLLLPYRVYAQPDLVHVVYDGAGEELLSYLRQRQRLPEATCRGVMRQLLQALAAMHAQRWVHRNLSTETVWVLEDHSGEPAPTMRRDATVRRREPPPPRLRVKLGGLTHAAQQAVDPSTGVETPLRDLVGCAYHLAPEAISGSGYGRPADVWAAGVLLAMLLTGRAPFPGANELEVMTRVMVATTPPPPRSPMRQSHEGAEAGGEGAGSRQQEPPCASDTGTEGAAAAAAAFATSPTPSPSGAQRQLGGFGGYTLRQRADGSNSGEVPFRERDALQEIIVQAALESGASSACRECLAGMLTSDPTRRLSAAALLKLPWFETDEDAGAARPA</sequence>
<protein>
    <recommendedName>
        <fullName evidence="7">Protein kinase domain-containing protein</fullName>
    </recommendedName>
</protein>
<dbReference type="HOGENOM" id="CLU_435034_0_0_1"/>
<dbReference type="PaxDb" id="3055-EDP03204"/>
<name>A8IX78_CHLRE</name>
<dbReference type="InterPro" id="IPR011009">
    <property type="entry name" value="Kinase-like_dom_sf"/>
</dbReference>
<proteinExistence type="predicted"/>
<dbReference type="InterPro" id="IPR050205">
    <property type="entry name" value="CDPK_Ser/Thr_kinases"/>
</dbReference>
<dbReference type="InParanoid" id="A8IX78"/>
<dbReference type="KEGG" id="cre:CHLRE_03g206650v5"/>
<keyword evidence="5" id="KW-0067">ATP-binding</keyword>
<dbReference type="AlphaFoldDB" id="A8IX78"/>
<dbReference type="RefSeq" id="XP_001693178.1">
    <property type="nucleotide sequence ID" value="XM_001693126.2"/>
</dbReference>
<keyword evidence="2" id="KW-0808">Transferase</keyword>
<keyword evidence="4" id="KW-0418">Kinase</keyword>
<dbReference type="InterPro" id="IPR000719">
    <property type="entry name" value="Prot_kinase_dom"/>
</dbReference>
<dbReference type="PROSITE" id="PS50011">
    <property type="entry name" value="PROTEIN_KINASE_DOM"/>
    <property type="match status" value="1"/>
</dbReference>
<evidence type="ECO:0000256" key="1">
    <source>
        <dbReference type="ARBA" id="ARBA00022527"/>
    </source>
</evidence>
<evidence type="ECO:0000256" key="3">
    <source>
        <dbReference type="ARBA" id="ARBA00022741"/>
    </source>
</evidence>
<dbReference type="GeneID" id="5718840"/>
<dbReference type="SUPFAM" id="SSF56112">
    <property type="entry name" value="Protein kinase-like (PK-like)"/>
    <property type="match status" value="1"/>
</dbReference>
<evidence type="ECO:0000313" key="9">
    <source>
        <dbReference type="Proteomes" id="UP000006906"/>
    </source>
</evidence>
<organism evidence="8 9">
    <name type="scientific">Chlamydomonas reinhardtii</name>
    <name type="common">Chlamydomonas smithii</name>
    <dbReference type="NCBI Taxonomy" id="3055"/>
    <lineage>
        <taxon>Eukaryota</taxon>
        <taxon>Viridiplantae</taxon>
        <taxon>Chlorophyta</taxon>
        <taxon>core chlorophytes</taxon>
        <taxon>Chlorophyceae</taxon>
        <taxon>CS clade</taxon>
        <taxon>Chlamydomonadales</taxon>
        <taxon>Chlamydomonadaceae</taxon>
        <taxon>Chlamydomonas</taxon>
    </lineage>
</organism>
<dbReference type="Gramene" id="PNW85758">
    <property type="protein sequence ID" value="PNW85758"/>
    <property type="gene ID" value="CHLRE_03g206650v5"/>
</dbReference>
<dbReference type="GO" id="GO:0005524">
    <property type="term" value="F:ATP binding"/>
    <property type="evidence" value="ECO:0007669"/>
    <property type="project" value="UniProtKB-KW"/>
</dbReference>
<dbReference type="GO" id="GO:0005737">
    <property type="term" value="C:cytoplasm"/>
    <property type="evidence" value="ECO:0000318"/>
    <property type="project" value="GO_Central"/>
</dbReference>
<evidence type="ECO:0000256" key="6">
    <source>
        <dbReference type="SAM" id="MobiDB-lite"/>
    </source>
</evidence>
<dbReference type="Gene3D" id="1.10.510.10">
    <property type="entry name" value="Transferase(Phosphotransferase) domain 1"/>
    <property type="match status" value="2"/>
</dbReference>
<feature type="compositionally biased region" description="Basic and acidic residues" evidence="6">
    <location>
        <begin position="17"/>
        <end position="26"/>
    </location>
</feature>
<feature type="compositionally biased region" description="Polar residues" evidence="6">
    <location>
        <begin position="148"/>
        <end position="172"/>
    </location>
</feature>
<evidence type="ECO:0000256" key="4">
    <source>
        <dbReference type="ARBA" id="ARBA00022777"/>
    </source>
</evidence>
<dbReference type="PANTHER" id="PTHR24349">
    <property type="entry name" value="SERINE/THREONINE-PROTEIN KINASE"/>
    <property type="match status" value="1"/>
</dbReference>
<dbReference type="EMBL" id="CM008964">
    <property type="protein sequence ID" value="PNW85758.1"/>
    <property type="molecule type" value="Genomic_DNA"/>
</dbReference>
<accession>A8IX78</accession>
<keyword evidence="9" id="KW-1185">Reference proteome</keyword>
<dbReference type="STRING" id="3055.A8IX78"/>
<dbReference type="SMART" id="SM00220">
    <property type="entry name" value="S_TKc"/>
    <property type="match status" value="1"/>
</dbReference>
<feature type="region of interest" description="Disordered" evidence="6">
    <location>
        <begin position="12"/>
        <end position="45"/>
    </location>
</feature>
<keyword evidence="3" id="KW-0547">Nucleotide-binding</keyword>
<reference evidence="8 9" key="1">
    <citation type="journal article" date="2007" name="Science">
        <title>The Chlamydomonas genome reveals the evolution of key animal and plant functions.</title>
        <authorList>
            <person name="Merchant S.S."/>
            <person name="Prochnik S.E."/>
            <person name="Vallon O."/>
            <person name="Harris E.H."/>
            <person name="Karpowicz S.J."/>
            <person name="Witman G.B."/>
            <person name="Terry A."/>
            <person name="Salamov A."/>
            <person name="Fritz-Laylin L.K."/>
            <person name="Marechal-Drouard L."/>
            <person name="Marshall W.F."/>
            <person name="Qu L.H."/>
            <person name="Nelson D.R."/>
            <person name="Sanderfoot A.A."/>
            <person name="Spalding M.H."/>
            <person name="Kapitonov V.V."/>
            <person name="Ren Q."/>
            <person name="Ferris P."/>
            <person name="Lindquist E."/>
            <person name="Shapiro H."/>
            <person name="Lucas S.M."/>
            <person name="Grimwood J."/>
            <person name="Schmutz J."/>
            <person name="Cardol P."/>
            <person name="Cerutti H."/>
            <person name="Chanfreau G."/>
            <person name="Chen C.L."/>
            <person name="Cognat V."/>
            <person name="Croft M.T."/>
            <person name="Dent R."/>
            <person name="Dutcher S."/>
            <person name="Fernandez E."/>
            <person name="Fukuzawa H."/>
            <person name="Gonzalez-Ballester D."/>
            <person name="Gonzalez-Halphen D."/>
            <person name="Hallmann A."/>
            <person name="Hanikenne M."/>
            <person name="Hippler M."/>
            <person name="Inwood W."/>
            <person name="Jabbari K."/>
            <person name="Kalanon M."/>
            <person name="Kuras R."/>
            <person name="Lefebvre P.A."/>
            <person name="Lemaire S.D."/>
            <person name="Lobanov A.V."/>
            <person name="Lohr M."/>
            <person name="Manuell A."/>
            <person name="Meier I."/>
            <person name="Mets L."/>
            <person name="Mittag M."/>
            <person name="Mittelmeier T."/>
            <person name="Moroney J.V."/>
            <person name="Moseley J."/>
            <person name="Napoli C."/>
            <person name="Nedelcu A.M."/>
            <person name="Niyogi K."/>
            <person name="Novoselov S.V."/>
            <person name="Paulsen I.T."/>
            <person name="Pazour G."/>
            <person name="Purton S."/>
            <person name="Ral J.P."/>
            <person name="Riano-Pachon D.M."/>
            <person name="Riekhof W."/>
            <person name="Rymarquis L."/>
            <person name="Schroda M."/>
            <person name="Stern D."/>
            <person name="Umen J."/>
            <person name="Willows R."/>
            <person name="Wilson N."/>
            <person name="Zimmer S.L."/>
            <person name="Allmer J."/>
            <person name="Balk J."/>
            <person name="Bisova K."/>
            <person name="Chen C.J."/>
            <person name="Elias M."/>
            <person name="Gendler K."/>
            <person name="Hauser C."/>
            <person name="Lamb M.R."/>
            <person name="Ledford H."/>
            <person name="Long J.C."/>
            <person name="Minagawa J."/>
            <person name="Page M.D."/>
            <person name="Pan J."/>
            <person name="Pootakham W."/>
            <person name="Roje S."/>
            <person name="Rose A."/>
            <person name="Stahlberg E."/>
            <person name="Terauchi A.M."/>
            <person name="Yang P."/>
            <person name="Ball S."/>
            <person name="Bowler C."/>
            <person name="Dieckmann C.L."/>
            <person name="Gladyshev V.N."/>
            <person name="Green P."/>
            <person name="Jorgensen R."/>
            <person name="Mayfield S."/>
            <person name="Mueller-Roeber B."/>
            <person name="Rajamani S."/>
            <person name="Sayre R.T."/>
            <person name="Brokstein P."/>
            <person name="Dubchak I."/>
            <person name="Goodstein D."/>
            <person name="Hornick L."/>
            <person name="Huang Y.W."/>
            <person name="Jhaveri J."/>
            <person name="Luo Y."/>
            <person name="Martinez D."/>
            <person name="Ngau W.C."/>
            <person name="Otillar B."/>
            <person name="Poliakov A."/>
            <person name="Porter A."/>
            <person name="Szajkowski L."/>
            <person name="Werner G."/>
            <person name="Zhou K."/>
            <person name="Grigoriev I.V."/>
            <person name="Rokhsar D.S."/>
            <person name="Grossman A.R."/>
        </authorList>
    </citation>
    <scope>NUCLEOTIDE SEQUENCE [LARGE SCALE GENOMIC DNA]</scope>
    <source>
        <strain evidence="9">CC-503</strain>
    </source>
</reference>
<evidence type="ECO:0000256" key="2">
    <source>
        <dbReference type="ARBA" id="ARBA00022679"/>
    </source>
</evidence>
<dbReference type="Proteomes" id="UP000006906">
    <property type="component" value="Chromosome 3"/>
</dbReference>
<dbReference type="Pfam" id="PF00069">
    <property type="entry name" value="Pkinase"/>
    <property type="match status" value="1"/>
</dbReference>
<keyword evidence="1" id="KW-0723">Serine/threonine-protein kinase</keyword>
<evidence type="ECO:0000313" key="8">
    <source>
        <dbReference type="EMBL" id="PNW85758.1"/>
    </source>
</evidence>
<dbReference type="OrthoDB" id="5979581at2759"/>
<dbReference type="GO" id="GO:0005634">
    <property type="term" value="C:nucleus"/>
    <property type="evidence" value="ECO:0000318"/>
    <property type="project" value="GO_Central"/>
</dbReference>
<feature type="region of interest" description="Disordered" evidence="6">
    <location>
        <begin position="213"/>
        <end position="250"/>
    </location>
</feature>
<feature type="domain" description="Protein kinase" evidence="7">
    <location>
        <begin position="224"/>
        <end position="617"/>
    </location>
</feature>